<dbReference type="GO" id="GO:0008168">
    <property type="term" value="F:methyltransferase activity"/>
    <property type="evidence" value="ECO:0007669"/>
    <property type="project" value="UniProtKB-KW"/>
</dbReference>
<dbReference type="EC" id="2.1.1.-" evidence="2"/>
<keyword evidence="2" id="KW-0808">Transferase</keyword>
<keyword evidence="2" id="KW-0489">Methyltransferase</keyword>
<dbReference type="EMBL" id="CP109495">
    <property type="protein sequence ID" value="WUX55179.1"/>
    <property type="molecule type" value="Genomic_DNA"/>
</dbReference>
<dbReference type="GO" id="GO:0032259">
    <property type="term" value="P:methylation"/>
    <property type="evidence" value="ECO:0007669"/>
    <property type="project" value="UniProtKB-KW"/>
</dbReference>
<reference evidence="2" key="1">
    <citation type="submission" date="2022-10" db="EMBL/GenBank/DDBJ databases">
        <title>The complete genomes of actinobacterial strains from the NBC collection.</title>
        <authorList>
            <person name="Joergensen T.S."/>
            <person name="Alvarez Arevalo M."/>
            <person name="Sterndorff E.B."/>
            <person name="Faurdal D."/>
            <person name="Vuksanovic O."/>
            <person name="Mourched A.-S."/>
            <person name="Charusanti P."/>
            <person name="Shaw S."/>
            <person name="Blin K."/>
            <person name="Weber T."/>
        </authorList>
    </citation>
    <scope>NUCLEOTIDE SEQUENCE</scope>
    <source>
        <strain evidence="2">NBC_01432</strain>
    </source>
</reference>
<dbReference type="Gene3D" id="3.40.50.150">
    <property type="entry name" value="Vaccinia Virus protein VP39"/>
    <property type="match status" value="1"/>
</dbReference>
<dbReference type="Proteomes" id="UP001432209">
    <property type="component" value="Chromosome"/>
</dbReference>
<organism evidence="2 3">
    <name type="scientific">Streptomyces niveus</name>
    <name type="common">Streptomyces spheroides</name>
    <dbReference type="NCBI Taxonomy" id="193462"/>
    <lineage>
        <taxon>Bacteria</taxon>
        <taxon>Bacillati</taxon>
        <taxon>Actinomycetota</taxon>
        <taxon>Actinomycetes</taxon>
        <taxon>Kitasatosporales</taxon>
        <taxon>Streptomycetaceae</taxon>
        <taxon>Streptomyces</taxon>
    </lineage>
</organism>
<sequence>MTKTSTTRRPQNGPHRTGSLNRARWAATRLLLGTVGRASAGIRIGYRHGFDSGSMLDYVYVNKAGGFPVVGHLIDRVYLNALGWRAIRARRELLKDVLRKEIAQRRGREGVSRGVRVLDVASGPGRYLQDLLAEYAPGSVHVECRDLDRAGLAQGERQAAERGLTGISYAYGDALDPAPSSDAPDIVVVSGLYELLLDDTVIEASVARLREMLAPGGVLVFTTQTHHPQLEFIANVLPNREGVLWEMRCRPVELAERWAAQAGFTEVASRRESVGLFTVTTARR</sequence>
<evidence type="ECO:0000259" key="1">
    <source>
        <dbReference type="Pfam" id="PF12147"/>
    </source>
</evidence>
<keyword evidence="3" id="KW-1185">Reference proteome</keyword>
<feature type="domain" description="Methyltransferase" evidence="1">
    <location>
        <begin position="11"/>
        <end position="284"/>
    </location>
</feature>
<proteinExistence type="predicted"/>
<dbReference type="Pfam" id="PF12147">
    <property type="entry name" value="Methyltransf_20"/>
    <property type="match status" value="1"/>
</dbReference>
<dbReference type="RefSeq" id="WP_329078835.1">
    <property type="nucleotide sequence ID" value="NZ_CP109495.1"/>
</dbReference>
<protein>
    <submittedName>
        <fullName evidence="2">Class I SAM-dependent methyltransferase family protein</fullName>
        <ecNumber evidence="2">2.1.1.-</ecNumber>
    </submittedName>
</protein>
<evidence type="ECO:0000313" key="2">
    <source>
        <dbReference type="EMBL" id="WUX55179.1"/>
    </source>
</evidence>
<accession>A0ABZ2AAH2</accession>
<dbReference type="InterPro" id="IPR029063">
    <property type="entry name" value="SAM-dependent_MTases_sf"/>
</dbReference>
<gene>
    <name evidence="2" type="ORF">OG442_28655</name>
</gene>
<dbReference type="CDD" id="cd02440">
    <property type="entry name" value="AdoMet_MTases"/>
    <property type="match status" value="1"/>
</dbReference>
<dbReference type="InterPro" id="IPR022744">
    <property type="entry name" value="MeTrfase_dom_put"/>
</dbReference>
<dbReference type="SUPFAM" id="SSF53335">
    <property type="entry name" value="S-adenosyl-L-methionine-dependent methyltransferases"/>
    <property type="match status" value="1"/>
</dbReference>
<name>A0ABZ2AAH2_STRNV</name>
<evidence type="ECO:0000313" key="3">
    <source>
        <dbReference type="Proteomes" id="UP001432209"/>
    </source>
</evidence>